<sequence length="277" mass="30788">MSLSPVWRQYDASFEPVNQRVWCPGERLLSPRSLVFVRHIYSSVIVELPHFSFFRNQKFPSPYPSTTGGLYVGLGRTSSVTILNELLTKPNDKLIAFAAVAVDGHVIAFTMDGRSDMECGEVGTCEISSVGITLATTLVPFEKVGLGTLTLRAVKQKAAWNPHATIPDLYLQQEFALGCLDELSSHPSEVQHIGITYPDDTEGPQEVWVSPIQWNRRERYAAGLIVARVVGGQDCRVRHFHSPEGTLDGLNWINQAKEKDIIVRVRPLTLITLGYIA</sequence>
<comment type="caution">
    <text evidence="1">The sequence shown here is derived from an EMBL/GenBank/DDBJ whole genome shotgun (WGS) entry which is preliminary data.</text>
</comment>
<dbReference type="EMBL" id="AWSO01000945">
    <property type="protein sequence ID" value="ESK86330.1"/>
    <property type="molecule type" value="Genomic_DNA"/>
</dbReference>
<dbReference type="AlphaFoldDB" id="V2X1K4"/>
<dbReference type="KEGG" id="mrr:Moror_5037"/>
<evidence type="ECO:0000313" key="1">
    <source>
        <dbReference type="EMBL" id="ESK86330.1"/>
    </source>
</evidence>
<keyword evidence="2" id="KW-1185">Reference proteome</keyword>
<dbReference type="Proteomes" id="UP000017559">
    <property type="component" value="Unassembled WGS sequence"/>
</dbReference>
<proteinExistence type="predicted"/>
<gene>
    <name evidence="1" type="ORF">Moror_5037</name>
</gene>
<evidence type="ECO:0000313" key="2">
    <source>
        <dbReference type="Proteomes" id="UP000017559"/>
    </source>
</evidence>
<reference evidence="1 2" key="1">
    <citation type="journal article" date="2014" name="BMC Genomics">
        <title>Genome and secretome analysis of the hemibiotrophic fungal pathogen, Moniliophthora roreri, which causes frosty pod rot disease of cacao: mechanisms of the biotrophic and necrotrophic phases.</title>
        <authorList>
            <person name="Meinhardt L.W."/>
            <person name="Costa G.G.L."/>
            <person name="Thomazella D.P.T."/>
            <person name="Teixeira P.J.P.L."/>
            <person name="Carazzolle M.F."/>
            <person name="Schuster S.C."/>
            <person name="Carlson J.E."/>
            <person name="Guiltinan M.J."/>
            <person name="Mieczkowski P."/>
            <person name="Farmer A."/>
            <person name="Ramaraj T."/>
            <person name="Crozier J."/>
            <person name="Davis R.E."/>
            <person name="Shao J."/>
            <person name="Melnick R.L."/>
            <person name="Pereira G.A.G."/>
            <person name="Bailey B.A."/>
        </authorList>
    </citation>
    <scope>NUCLEOTIDE SEQUENCE [LARGE SCALE GENOMIC DNA]</scope>
    <source>
        <strain evidence="1 2">MCA 2997</strain>
    </source>
</reference>
<accession>V2X1K4</accession>
<dbReference type="HOGENOM" id="CLU_1005057_0_0_1"/>
<name>V2X1K4_MONRO</name>
<protein>
    <submittedName>
        <fullName evidence="1">Uncharacterized protein</fullName>
    </submittedName>
</protein>
<organism evidence="1 2">
    <name type="scientific">Moniliophthora roreri (strain MCA 2997)</name>
    <name type="common">Cocoa frosty pod rot fungus</name>
    <name type="synonym">Crinipellis roreri</name>
    <dbReference type="NCBI Taxonomy" id="1381753"/>
    <lineage>
        <taxon>Eukaryota</taxon>
        <taxon>Fungi</taxon>
        <taxon>Dikarya</taxon>
        <taxon>Basidiomycota</taxon>
        <taxon>Agaricomycotina</taxon>
        <taxon>Agaricomycetes</taxon>
        <taxon>Agaricomycetidae</taxon>
        <taxon>Agaricales</taxon>
        <taxon>Marasmiineae</taxon>
        <taxon>Marasmiaceae</taxon>
        <taxon>Moniliophthora</taxon>
    </lineage>
</organism>